<dbReference type="EMBL" id="DS113289">
    <property type="protein sequence ID" value="EAY13191.1"/>
    <property type="molecule type" value="Genomic_DNA"/>
</dbReference>
<reference evidence="1" key="1">
    <citation type="submission" date="2006-10" db="EMBL/GenBank/DDBJ databases">
        <authorList>
            <person name="Amadeo P."/>
            <person name="Zhao Q."/>
            <person name="Wortman J."/>
            <person name="Fraser-Liggett C."/>
            <person name="Carlton J."/>
        </authorList>
    </citation>
    <scope>NUCLEOTIDE SEQUENCE</scope>
    <source>
        <strain evidence="1">G3</strain>
    </source>
</reference>
<dbReference type="InParanoid" id="A2E291"/>
<protein>
    <recommendedName>
        <fullName evidence="3">BAR domain-containing protein</fullName>
    </recommendedName>
</protein>
<dbReference type="KEGG" id="tva:4771171"/>
<dbReference type="Gene3D" id="1.20.1270.60">
    <property type="entry name" value="Arfaptin homology (AH) domain/BAR domain"/>
    <property type="match status" value="1"/>
</dbReference>
<sequence length="253" mass="28409">MKAFWAKTKESVTLGMNSIERATGTAKTEETEIFTNTFNTIKSHKERLDALLEELKTYAKSIKKYGDVSRQVSIKMAALFPMGEPNQAATATNLQCNTNLATEALNLSDTYLPQHVTEKVNVLLAELKVIYTTEEERNKFHVLLLNDEKEVKSRQEKGKPTAEYETKAEEHRKEFIKFDQEFMEKANAFIAKAPAEYATIFEAFQYYNAAFAAAHQRLIIVGQNYNLNTLAAKYPDTSITPSTPAPAPAAPAK</sequence>
<dbReference type="SMR" id="A2E291"/>
<dbReference type="AlphaFoldDB" id="A2E291"/>
<dbReference type="SUPFAM" id="SSF103657">
    <property type="entry name" value="BAR/IMD domain-like"/>
    <property type="match status" value="1"/>
</dbReference>
<dbReference type="InterPro" id="IPR027267">
    <property type="entry name" value="AH/BAR_dom_sf"/>
</dbReference>
<evidence type="ECO:0000313" key="2">
    <source>
        <dbReference type="Proteomes" id="UP000001542"/>
    </source>
</evidence>
<name>A2E291_TRIV3</name>
<reference evidence="1" key="2">
    <citation type="journal article" date="2007" name="Science">
        <title>Draft genome sequence of the sexually transmitted pathogen Trichomonas vaginalis.</title>
        <authorList>
            <person name="Carlton J.M."/>
            <person name="Hirt R.P."/>
            <person name="Silva J.C."/>
            <person name="Delcher A.L."/>
            <person name="Schatz M."/>
            <person name="Zhao Q."/>
            <person name="Wortman J.R."/>
            <person name="Bidwell S.L."/>
            <person name="Alsmark U.C.M."/>
            <person name="Besteiro S."/>
            <person name="Sicheritz-Ponten T."/>
            <person name="Noel C.J."/>
            <person name="Dacks J.B."/>
            <person name="Foster P.G."/>
            <person name="Simillion C."/>
            <person name="Van de Peer Y."/>
            <person name="Miranda-Saavedra D."/>
            <person name="Barton G.J."/>
            <person name="Westrop G.D."/>
            <person name="Mueller S."/>
            <person name="Dessi D."/>
            <person name="Fiori P.L."/>
            <person name="Ren Q."/>
            <person name="Paulsen I."/>
            <person name="Zhang H."/>
            <person name="Bastida-Corcuera F.D."/>
            <person name="Simoes-Barbosa A."/>
            <person name="Brown M.T."/>
            <person name="Hayes R.D."/>
            <person name="Mukherjee M."/>
            <person name="Okumura C.Y."/>
            <person name="Schneider R."/>
            <person name="Smith A.J."/>
            <person name="Vanacova S."/>
            <person name="Villalvazo M."/>
            <person name="Haas B.J."/>
            <person name="Pertea M."/>
            <person name="Feldblyum T.V."/>
            <person name="Utterback T.R."/>
            <person name="Shu C.L."/>
            <person name="Osoegawa K."/>
            <person name="de Jong P.J."/>
            <person name="Hrdy I."/>
            <person name="Horvathova L."/>
            <person name="Zubacova Z."/>
            <person name="Dolezal P."/>
            <person name="Malik S.B."/>
            <person name="Logsdon J.M. Jr."/>
            <person name="Henze K."/>
            <person name="Gupta A."/>
            <person name="Wang C.C."/>
            <person name="Dunne R.L."/>
            <person name="Upcroft J.A."/>
            <person name="Upcroft P."/>
            <person name="White O."/>
            <person name="Salzberg S.L."/>
            <person name="Tang P."/>
            <person name="Chiu C.-H."/>
            <person name="Lee Y.-S."/>
            <person name="Embley T.M."/>
            <person name="Coombs G.H."/>
            <person name="Mottram J.C."/>
            <person name="Tachezy J."/>
            <person name="Fraser-Liggett C.M."/>
            <person name="Johnson P.J."/>
        </authorList>
    </citation>
    <scope>NUCLEOTIDE SEQUENCE [LARGE SCALE GENOMIC DNA]</scope>
    <source>
        <strain evidence="1">G3</strain>
    </source>
</reference>
<keyword evidence="2" id="KW-1185">Reference proteome</keyword>
<organism evidence="1 2">
    <name type="scientific">Trichomonas vaginalis (strain ATCC PRA-98 / G3)</name>
    <dbReference type="NCBI Taxonomy" id="412133"/>
    <lineage>
        <taxon>Eukaryota</taxon>
        <taxon>Metamonada</taxon>
        <taxon>Parabasalia</taxon>
        <taxon>Trichomonadida</taxon>
        <taxon>Trichomonadidae</taxon>
        <taxon>Trichomonas</taxon>
    </lineage>
</organism>
<dbReference type="VEuPathDB" id="TrichDB:TVAGG3_0965210"/>
<dbReference type="VEuPathDB" id="TrichDB:TVAG_097610"/>
<dbReference type="Proteomes" id="UP000001542">
    <property type="component" value="Unassembled WGS sequence"/>
</dbReference>
<gene>
    <name evidence="1" type="ORF">TVAG_097610</name>
</gene>
<dbReference type="RefSeq" id="XP_001325414.1">
    <property type="nucleotide sequence ID" value="XM_001325379.1"/>
</dbReference>
<evidence type="ECO:0008006" key="3">
    <source>
        <dbReference type="Google" id="ProtNLM"/>
    </source>
</evidence>
<accession>A2E291</accession>
<proteinExistence type="predicted"/>
<evidence type="ECO:0000313" key="1">
    <source>
        <dbReference type="EMBL" id="EAY13191.1"/>
    </source>
</evidence>